<gene>
    <name evidence="1" type="primary">P0705A04.14-2</name>
</gene>
<organism evidence="1 2">
    <name type="scientific">Oryza sativa subsp. japonica</name>
    <name type="common">Rice</name>
    <dbReference type="NCBI Taxonomy" id="39947"/>
    <lineage>
        <taxon>Eukaryota</taxon>
        <taxon>Viridiplantae</taxon>
        <taxon>Streptophyta</taxon>
        <taxon>Embryophyta</taxon>
        <taxon>Tracheophyta</taxon>
        <taxon>Spermatophyta</taxon>
        <taxon>Magnoliopsida</taxon>
        <taxon>Liliopsida</taxon>
        <taxon>Poales</taxon>
        <taxon>Poaceae</taxon>
        <taxon>BOP clade</taxon>
        <taxon>Oryzoideae</taxon>
        <taxon>Oryzeae</taxon>
        <taxon>Oryzinae</taxon>
        <taxon>Oryza</taxon>
        <taxon>Oryza sativa</taxon>
    </lineage>
</organism>
<dbReference type="EMBL" id="AP004891">
    <property type="protein sequence ID" value="BAD15976.1"/>
    <property type="molecule type" value="Genomic_DNA"/>
</dbReference>
<dbReference type="AlphaFoldDB" id="Q6Z6R9"/>
<accession>Q6Z6R9</accession>
<evidence type="ECO:0000313" key="1">
    <source>
        <dbReference type="EMBL" id="BAD15976.1"/>
    </source>
</evidence>
<proteinExistence type="predicted"/>
<dbReference type="Proteomes" id="UP000000763">
    <property type="component" value="Chromosome 2"/>
</dbReference>
<reference evidence="2" key="2">
    <citation type="journal article" date="2008" name="Nucleic Acids Res.">
        <title>The rice annotation project database (RAP-DB): 2008 update.</title>
        <authorList>
            <consortium name="The rice annotation project (RAP)"/>
        </authorList>
    </citation>
    <scope>GENOME REANNOTATION</scope>
    <source>
        <strain evidence="2">cv. Nipponbare</strain>
    </source>
</reference>
<reference evidence="2" key="1">
    <citation type="journal article" date="2005" name="Nature">
        <title>The map-based sequence of the rice genome.</title>
        <authorList>
            <consortium name="International rice genome sequencing project (IRGSP)"/>
            <person name="Matsumoto T."/>
            <person name="Wu J."/>
            <person name="Kanamori H."/>
            <person name="Katayose Y."/>
            <person name="Fujisawa M."/>
            <person name="Namiki N."/>
            <person name="Mizuno H."/>
            <person name="Yamamoto K."/>
            <person name="Antonio B.A."/>
            <person name="Baba T."/>
            <person name="Sakata K."/>
            <person name="Nagamura Y."/>
            <person name="Aoki H."/>
            <person name="Arikawa K."/>
            <person name="Arita K."/>
            <person name="Bito T."/>
            <person name="Chiden Y."/>
            <person name="Fujitsuka N."/>
            <person name="Fukunaka R."/>
            <person name="Hamada M."/>
            <person name="Harada C."/>
            <person name="Hayashi A."/>
            <person name="Hijishita S."/>
            <person name="Honda M."/>
            <person name="Hosokawa S."/>
            <person name="Ichikawa Y."/>
            <person name="Idonuma A."/>
            <person name="Iijima M."/>
            <person name="Ikeda M."/>
            <person name="Ikeno M."/>
            <person name="Ito K."/>
            <person name="Ito S."/>
            <person name="Ito T."/>
            <person name="Ito Y."/>
            <person name="Ito Y."/>
            <person name="Iwabuchi A."/>
            <person name="Kamiya K."/>
            <person name="Karasawa W."/>
            <person name="Kurita K."/>
            <person name="Katagiri S."/>
            <person name="Kikuta A."/>
            <person name="Kobayashi H."/>
            <person name="Kobayashi N."/>
            <person name="Machita K."/>
            <person name="Maehara T."/>
            <person name="Masukawa M."/>
            <person name="Mizubayashi T."/>
            <person name="Mukai Y."/>
            <person name="Nagasaki H."/>
            <person name="Nagata Y."/>
            <person name="Naito S."/>
            <person name="Nakashima M."/>
            <person name="Nakama Y."/>
            <person name="Nakamichi Y."/>
            <person name="Nakamura M."/>
            <person name="Meguro A."/>
            <person name="Negishi M."/>
            <person name="Ohta I."/>
            <person name="Ohta T."/>
            <person name="Okamoto M."/>
            <person name="Ono N."/>
            <person name="Saji S."/>
            <person name="Sakaguchi M."/>
            <person name="Sakai K."/>
            <person name="Shibata M."/>
            <person name="Shimokawa T."/>
            <person name="Song J."/>
            <person name="Takazaki Y."/>
            <person name="Terasawa K."/>
            <person name="Tsugane M."/>
            <person name="Tsuji K."/>
            <person name="Ueda S."/>
            <person name="Waki K."/>
            <person name="Yamagata H."/>
            <person name="Yamamoto M."/>
            <person name="Yamamoto S."/>
            <person name="Yamane H."/>
            <person name="Yoshiki S."/>
            <person name="Yoshihara R."/>
            <person name="Yukawa K."/>
            <person name="Zhong H."/>
            <person name="Yano M."/>
            <person name="Yuan Q."/>
            <person name="Ouyang S."/>
            <person name="Liu J."/>
            <person name="Jones K.M."/>
            <person name="Gansberger K."/>
            <person name="Moffat K."/>
            <person name="Hill J."/>
            <person name="Bera J."/>
            <person name="Fadrosh D."/>
            <person name="Jin S."/>
            <person name="Johri S."/>
            <person name="Kim M."/>
            <person name="Overton L."/>
            <person name="Reardon M."/>
            <person name="Tsitrin T."/>
            <person name="Vuong H."/>
            <person name="Weaver B."/>
            <person name="Ciecko A."/>
            <person name="Tallon L."/>
            <person name="Jackson J."/>
            <person name="Pai G."/>
            <person name="Aken S.V."/>
            <person name="Utterback T."/>
            <person name="Reidmuller S."/>
            <person name="Feldblyum T."/>
            <person name="Hsiao J."/>
            <person name="Zismann V."/>
            <person name="Iobst S."/>
            <person name="de Vazeille A.R."/>
            <person name="Buell C.R."/>
            <person name="Ying K."/>
            <person name="Li Y."/>
            <person name="Lu T."/>
            <person name="Huang Y."/>
            <person name="Zhao Q."/>
            <person name="Feng Q."/>
            <person name="Zhang L."/>
            <person name="Zhu J."/>
            <person name="Weng Q."/>
            <person name="Mu J."/>
            <person name="Lu Y."/>
            <person name="Fan D."/>
            <person name="Liu Y."/>
            <person name="Guan J."/>
            <person name="Zhang Y."/>
            <person name="Yu S."/>
            <person name="Liu X."/>
            <person name="Zhang Y."/>
            <person name="Hong G."/>
            <person name="Han B."/>
            <person name="Choisne N."/>
            <person name="Demange N."/>
            <person name="Orjeda G."/>
            <person name="Samain S."/>
            <person name="Cattolico L."/>
            <person name="Pelletier E."/>
            <person name="Couloux A."/>
            <person name="Segurens B."/>
            <person name="Wincker P."/>
            <person name="D'Hont A."/>
            <person name="Scarpelli C."/>
            <person name="Weissenbach J."/>
            <person name="Salanoubat M."/>
            <person name="Quetier F."/>
            <person name="Yu Y."/>
            <person name="Kim H.R."/>
            <person name="Rambo T."/>
            <person name="Currie J."/>
            <person name="Collura K."/>
            <person name="Luo M."/>
            <person name="Yang T."/>
            <person name="Ammiraju J.S.S."/>
            <person name="Engler F."/>
            <person name="Soderlund C."/>
            <person name="Wing R.A."/>
            <person name="Palmer L.E."/>
            <person name="de la Bastide M."/>
            <person name="Spiegel L."/>
            <person name="Nascimento L."/>
            <person name="Zutavern T."/>
            <person name="O'Shaughnessy A."/>
            <person name="Dike S."/>
            <person name="Dedhia N."/>
            <person name="Preston R."/>
            <person name="Balija V."/>
            <person name="McCombie W.R."/>
            <person name="Chow T."/>
            <person name="Chen H."/>
            <person name="Chung M."/>
            <person name="Chen C."/>
            <person name="Shaw J."/>
            <person name="Wu H."/>
            <person name="Hsiao K."/>
            <person name="Chao Y."/>
            <person name="Chu M."/>
            <person name="Cheng C."/>
            <person name="Hour A."/>
            <person name="Lee P."/>
            <person name="Lin S."/>
            <person name="Lin Y."/>
            <person name="Liou J."/>
            <person name="Liu S."/>
            <person name="Hsing Y."/>
            <person name="Raghuvanshi S."/>
            <person name="Mohanty A."/>
            <person name="Bharti A.K."/>
            <person name="Gaur A."/>
            <person name="Gupta V."/>
            <person name="Kumar D."/>
            <person name="Ravi V."/>
            <person name="Vij S."/>
            <person name="Kapur A."/>
            <person name="Khurana P."/>
            <person name="Khurana P."/>
            <person name="Khurana J.P."/>
            <person name="Tyagi A.K."/>
            <person name="Gaikwad K."/>
            <person name="Singh A."/>
            <person name="Dalal V."/>
            <person name="Srivastava S."/>
            <person name="Dixit A."/>
            <person name="Pal A.K."/>
            <person name="Ghazi I.A."/>
            <person name="Yadav M."/>
            <person name="Pandit A."/>
            <person name="Bhargava A."/>
            <person name="Sureshbabu K."/>
            <person name="Batra K."/>
            <person name="Sharma T.R."/>
            <person name="Mohapatra T."/>
            <person name="Singh N.K."/>
            <person name="Messing J."/>
            <person name="Nelson A.B."/>
            <person name="Fuks G."/>
            <person name="Kavchok S."/>
            <person name="Keizer G."/>
            <person name="Linton E."/>
            <person name="Llaca V."/>
            <person name="Song R."/>
            <person name="Tanyolac B."/>
            <person name="Young S."/>
            <person name="Ho-Il K."/>
            <person name="Hahn J.H."/>
            <person name="Sangsakoo G."/>
            <person name="Vanavichit A."/>
            <person name="de Mattos Luiz.A.T."/>
            <person name="Zimmer P.D."/>
            <person name="Malone G."/>
            <person name="Dellagostin O."/>
            <person name="de Oliveira A.C."/>
            <person name="Bevan M."/>
            <person name="Bancroft I."/>
            <person name="Minx P."/>
            <person name="Cordum H."/>
            <person name="Wilson R."/>
            <person name="Cheng Z."/>
            <person name="Jin W."/>
            <person name="Jiang J."/>
            <person name="Leong S.A."/>
            <person name="Iwama H."/>
            <person name="Gojobori T."/>
            <person name="Itoh T."/>
            <person name="Niimura Y."/>
            <person name="Fujii Y."/>
            <person name="Habara T."/>
            <person name="Sakai H."/>
            <person name="Sato Y."/>
            <person name="Wilson G."/>
            <person name="Kumar K."/>
            <person name="McCouch S."/>
            <person name="Juretic N."/>
            <person name="Hoen D."/>
            <person name="Wright S."/>
            <person name="Bruskiewich R."/>
            <person name="Bureau T."/>
            <person name="Miyao A."/>
            <person name="Hirochika H."/>
            <person name="Nishikawa T."/>
            <person name="Kadowaki K."/>
            <person name="Sugiura M."/>
            <person name="Burr B."/>
            <person name="Sasaki T."/>
        </authorList>
    </citation>
    <scope>NUCLEOTIDE SEQUENCE [LARGE SCALE GENOMIC DNA]</scope>
    <source>
        <strain evidence="2">cv. Nipponbare</strain>
    </source>
</reference>
<protein>
    <submittedName>
        <fullName evidence="1">Uncharacterized protein</fullName>
    </submittedName>
</protein>
<name>Q6Z6R9_ORYSJ</name>
<sequence>MSCPSPAAPSSTLRPFLLATRCSSYPVLCWAPRSCDDGSLGQEATHGPMVGAFGKDTLTQEPDIGLRWETSSRMPDGYRLDPSTLTAVNNIGAIRFAAWWAIVYCCLLAAE</sequence>
<evidence type="ECO:0000313" key="2">
    <source>
        <dbReference type="Proteomes" id="UP000000763"/>
    </source>
</evidence>